<dbReference type="GO" id="GO:0003777">
    <property type="term" value="F:microtubule motor activity"/>
    <property type="evidence" value="ECO:0007669"/>
    <property type="project" value="InterPro"/>
</dbReference>
<reference evidence="12" key="1">
    <citation type="submission" date="2014-05" db="EMBL/GenBank/DDBJ databases">
        <title>The transcriptome of the halophilic microalga Tetraselmis sp. GSL018 isolated from the Great Salt Lake, Utah.</title>
        <authorList>
            <person name="Jinkerson R.E."/>
            <person name="D'Adamo S."/>
            <person name="Posewitz M.C."/>
        </authorList>
    </citation>
    <scope>NUCLEOTIDE SEQUENCE</scope>
    <source>
        <strain evidence="12">GSL018</strain>
    </source>
</reference>
<evidence type="ECO:0000256" key="7">
    <source>
        <dbReference type="PROSITE-ProRule" id="PRU00283"/>
    </source>
</evidence>
<feature type="non-terminal residue" evidence="12">
    <location>
        <position position="646"/>
    </location>
</feature>
<evidence type="ECO:0000256" key="4">
    <source>
        <dbReference type="ARBA" id="ARBA00022840"/>
    </source>
</evidence>
<dbReference type="GO" id="GO:0005737">
    <property type="term" value="C:cytoplasm"/>
    <property type="evidence" value="ECO:0007669"/>
    <property type="project" value="UniProtKB-SubCell"/>
</dbReference>
<dbReference type="GO" id="GO:0007052">
    <property type="term" value="P:mitotic spindle organization"/>
    <property type="evidence" value="ECO:0007669"/>
    <property type="project" value="TreeGrafter"/>
</dbReference>
<keyword evidence="8" id="KW-0493">Microtubule</keyword>
<dbReference type="GO" id="GO:0016787">
    <property type="term" value="F:hydrolase activity"/>
    <property type="evidence" value="ECO:0007669"/>
    <property type="project" value="UniProtKB-KW"/>
</dbReference>
<dbReference type="InterPro" id="IPR027417">
    <property type="entry name" value="P-loop_NTPase"/>
</dbReference>
<evidence type="ECO:0000256" key="5">
    <source>
        <dbReference type="ARBA" id="ARBA00023054"/>
    </source>
</evidence>
<dbReference type="InterPro" id="IPR001752">
    <property type="entry name" value="Kinesin_motor_dom"/>
</dbReference>
<evidence type="ECO:0000256" key="8">
    <source>
        <dbReference type="RuleBase" id="RU000394"/>
    </source>
</evidence>
<dbReference type="GO" id="GO:0007018">
    <property type="term" value="P:microtubule-based movement"/>
    <property type="evidence" value="ECO:0007669"/>
    <property type="project" value="InterPro"/>
</dbReference>
<dbReference type="InterPro" id="IPR027640">
    <property type="entry name" value="Kinesin-like_fam"/>
</dbReference>
<keyword evidence="6 7" id="KW-0505">Motor protein</keyword>
<protein>
    <recommendedName>
        <fullName evidence="8">Kinesin-like protein</fullName>
    </recommendedName>
</protein>
<dbReference type="SMART" id="SM00129">
    <property type="entry name" value="KISc"/>
    <property type="match status" value="1"/>
</dbReference>
<evidence type="ECO:0000256" key="10">
    <source>
        <dbReference type="SAM" id="MobiDB-lite"/>
    </source>
</evidence>
<feature type="coiled-coil region" evidence="9">
    <location>
        <begin position="461"/>
        <end position="517"/>
    </location>
</feature>
<dbReference type="InterPro" id="IPR019821">
    <property type="entry name" value="Kinesin_motor_CS"/>
</dbReference>
<keyword evidence="2" id="KW-0963">Cytoplasm</keyword>
<dbReference type="GO" id="GO:0005524">
    <property type="term" value="F:ATP binding"/>
    <property type="evidence" value="ECO:0007669"/>
    <property type="project" value="UniProtKB-UniRule"/>
</dbReference>
<dbReference type="PRINTS" id="PR00380">
    <property type="entry name" value="KINESINHEAVY"/>
</dbReference>
<dbReference type="AlphaFoldDB" id="A0A061QPT5"/>
<evidence type="ECO:0000256" key="2">
    <source>
        <dbReference type="ARBA" id="ARBA00022490"/>
    </source>
</evidence>
<dbReference type="SUPFAM" id="SSF52540">
    <property type="entry name" value="P-loop containing nucleoside triphosphate hydrolases"/>
    <property type="match status" value="1"/>
</dbReference>
<name>A0A061QPT5_9CHLO</name>
<dbReference type="GO" id="GO:0051231">
    <property type="term" value="P:spindle elongation"/>
    <property type="evidence" value="ECO:0007669"/>
    <property type="project" value="TreeGrafter"/>
</dbReference>
<feature type="binding site" evidence="7">
    <location>
        <begin position="89"/>
        <end position="96"/>
    </location>
    <ligand>
        <name>ATP</name>
        <dbReference type="ChEBI" id="CHEBI:30616"/>
    </ligand>
</feature>
<dbReference type="GO" id="GO:0008017">
    <property type="term" value="F:microtubule binding"/>
    <property type="evidence" value="ECO:0007669"/>
    <property type="project" value="InterPro"/>
</dbReference>
<dbReference type="PROSITE" id="PS50067">
    <property type="entry name" value="KINESIN_MOTOR_2"/>
    <property type="match status" value="1"/>
</dbReference>
<dbReference type="Pfam" id="PF00225">
    <property type="entry name" value="Kinesin"/>
    <property type="match status" value="1"/>
</dbReference>
<evidence type="ECO:0000313" key="12">
    <source>
        <dbReference type="EMBL" id="JAC62627.1"/>
    </source>
</evidence>
<dbReference type="GO" id="GO:0005875">
    <property type="term" value="C:microtubule associated complex"/>
    <property type="evidence" value="ECO:0007669"/>
    <property type="project" value="TreeGrafter"/>
</dbReference>
<keyword evidence="5 9" id="KW-0175">Coiled coil</keyword>
<dbReference type="PROSITE" id="PS00411">
    <property type="entry name" value="KINESIN_MOTOR_1"/>
    <property type="match status" value="1"/>
</dbReference>
<comment type="similarity">
    <text evidence="7 8">Belongs to the TRAFAC class myosin-kinesin ATPase superfamily. Kinesin family.</text>
</comment>
<dbReference type="EMBL" id="GBEZ01024358">
    <property type="protein sequence ID" value="JAC62627.1"/>
    <property type="molecule type" value="Transcribed_RNA"/>
</dbReference>
<gene>
    <name evidence="12" type="ORF">TSPGSL018_22802</name>
</gene>
<feature type="domain" description="Kinesin motor" evidence="11">
    <location>
        <begin position="4"/>
        <end position="331"/>
    </location>
</feature>
<dbReference type="InterPro" id="IPR036961">
    <property type="entry name" value="Kinesin_motor_dom_sf"/>
</dbReference>
<sequence length="646" mass="71448">MGSTVKVVVRCKPKEDPTSDHLTAVDLPQNPGNSAIILRKSNNATDGLYQFNFTRVLDDKSQEEVFDVCGKGMVPAVLDGYNCTILAYGQTGSGKTYTMTGPEWCMDDRHRRGLVPRLIESIFSEIGSRQLQAVVTCSYIEIYNEQFRDLLNPESDGSAIGVSELGNRIVLKGVKQPQIRSAQDALKHLLAGEGQRHVAGHGMNTRSSRSHTIFTMLISTGLPGSAKKLSAKLNLVDLAGSERATKTGVSGAVAREALYINKSLTFLEQVIIALAKKATHVPYRSSKLTHFLKDSLGGNCKTLLIANIWNSYGQINETISTCRFANRMMRVTENAQVNNDGFNSVHGNLFKLDPIMQGYLETVTAAAVEREKAKLTRQFQLHGFPGGHDSQLVDHEREELNQLREKSGLPPPVSRLPGAGAPPTLLPSVLDRRPQRVRELEDMQQMTRVANEAARNGLIVDRATLEEMEMLRKRLLELEAENVVKSLDESVPDTKAVADMEEELAALREQVVKLKSSKEEPAKESEEVQRLRAQVMAMREREIERMAAESSSAQAMGVLPGISSEELLELRKLKALRDRARDLQSRGDELEPPEADELGRLKQQMHELGMDAGSTSGGGEVESLRDRVKELEAANAFNHCAHMHLR</sequence>
<keyword evidence="3 7" id="KW-0547">Nucleotide-binding</keyword>
<dbReference type="PANTHER" id="PTHR47969">
    <property type="entry name" value="CHROMOSOME-ASSOCIATED KINESIN KIF4A-RELATED"/>
    <property type="match status" value="1"/>
</dbReference>
<comment type="subcellular location">
    <subcellularLocation>
        <location evidence="1">Cytoplasm</location>
    </subcellularLocation>
</comment>
<dbReference type="PANTHER" id="PTHR47969:SF15">
    <property type="entry name" value="CHROMOSOME-ASSOCIATED KINESIN KIF4A-RELATED"/>
    <property type="match status" value="1"/>
</dbReference>
<accession>A0A061QPT5</accession>
<dbReference type="Gene3D" id="3.40.850.10">
    <property type="entry name" value="Kinesin motor domain"/>
    <property type="match status" value="1"/>
</dbReference>
<feature type="region of interest" description="Disordered" evidence="10">
    <location>
        <begin position="406"/>
        <end position="428"/>
    </location>
</feature>
<keyword evidence="12" id="KW-0378">Hydrolase</keyword>
<evidence type="ECO:0000256" key="3">
    <source>
        <dbReference type="ARBA" id="ARBA00022741"/>
    </source>
</evidence>
<dbReference type="GO" id="GO:0005874">
    <property type="term" value="C:microtubule"/>
    <property type="evidence" value="ECO:0007669"/>
    <property type="project" value="UniProtKB-KW"/>
</dbReference>
<proteinExistence type="inferred from homology"/>
<evidence type="ECO:0000256" key="6">
    <source>
        <dbReference type="ARBA" id="ARBA00023175"/>
    </source>
</evidence>
<feature type="compositionally biased region" description="Low complexity" evidence="10">
    <location>
        <begin position="416"/>
        <end position="427"/>
    </location>
</feature>
<evidence type="ECO:0000256" key="9">
    <source>
        <dbReference type="SAM" id="Coils"/>
    </source>
</evidence>
<evidence type="ECO:0000256" key="1">
    <source>
        <dbReference type="ARBA" id="ARBA00004496"/>
    </source>
</evidence>
<dbReference type="CDD" id="cd00106">
    <property type="entry name" value="KISc"/>
    <property type="match status" value="1"/>
</dbReference>
<keyword evidence="4 7" id="KW-0067">ATP-binding</keyword>
<organism evidence="12">
    <name type="scientific">Tetraselmis sp. GSL018</name>
    <dbReference type="NCBI Taxonomy" id="582737"/>
    <lineage>
        <taxon>Eukaryota</taxon>
        <taxon>Viridiplantae</taxon>
        <taxon>Chlorophyta</taxon>
        <taxon>core chlorophytes</taxon>
        <taxon>Chlorodendrophyceae</taxon>
        <taxon>Chlorodendrales</taxon>
        <taxon>Chlorodendraceae</taxon>
        <taxon>Tetraselmis</taxon>
    </lineage>
</organism>
<evidence type="ECO:0000259" key="11">
    <source>
        <dbReference type="PROSITE" id="PS50067"/>
    </source>
</evidence>